<feature type="non-terminal residue" evidence="2">
    <location>
        <position position="188"/>
    </location>
</feature>
<keyword evidence="3" id="KW-1185">Reference proteome</keyword>
<comment type="caution">
    <text evidence="2">The sequence shown here is derived from an EMBL/GenBank/DDBJ whole genome shotgun (WGS) entry which is preliminary data.</text>
</comment>
<evidence type="ECO:0000313" key="3">
    <source>
        <dbReference type="Proteomes" id="UP000287033"/>
    </source>
</evidence>
<feature type="transmembrane region" description="Helical" evidence="1">
    <location>
        <begin position="133"/>
        <end position="155"/>
    </location>
</feature>
<keyword evidence="1" id="KW-0472">Membrane</keyword>
<feature type="transmembrane region" description="Helical" evidence="1">
    <location>
        <begin position="107"/>
        <end position="126"/>
    </location>
</feature>
<evidence type="ECO:0000256" key="1">
    <source>
        <dbReference type="SAM" id="Phobius"/>
    </source>
</evidence>
<proteinExistence type="predicted"/>
<accession>A0A401TYY8</accession>
<keyword evidence="1" id="KW-1133">Transmembrane helix</keyword>
<feature type="transmembrane region" description="Helical" evidence="1">
    <location>
        <begin position="84"/>
        <end position="101"/>
    </location>
</feature>
<dbReference type="Proteomes" id="UP000287033">
    <property type="component" value="Unassembled WGS sequence"/>
</dbReference>
<evidence type="ECO:0000313" key="2">
    <source>
        <dbReference type="EMBL" id="GCC47862.1"/>
    </source>
</evidence>
<dbReference type="EMBL" id="BEZZ01229761">
    <property type="protein sequence ID" value="GCC47862.1"/>
    <property type="molecule type" value="Genomic_DNA"/>
</dbReference>
<feature type="transmembrane region" description="Helical" evidence="1">
    <location>
        <begin position="12"/>
        <end position="33"/>
    </location>
</feature>
<dbReference type="AlphaFoldDB" id="A0A401TYY8"/>
<protein>
    <submittedName>
        <fullName evidence="2">Uncharacterized protein</fullName>
    </submittedName>
</protein>
<organism evidence="2 3">
    <name type="scientific">Chiloscyllium punctatum</name>
    <name type="common">Brownbanded bambooshark</name>
    <name type="synonym">Hemiscyllium punctatum</name>
    <dbReference type="NCBI Taxonomy" id="137246"/>
    <lineage>
        <taxon>Eukaryota</taxon>
        <taxon>Metazoa</taxon>
        <taxon>Chordata</taxon>
        <taxon>Craniata</taxon>
        <taxon>Vertebrata</taxon>
        <taxon>Chondrichthyes</taxon>
        <taxon>Elasmobranchii</taxon>
        <taxon>Galeomorphii</taxon>
        <taxon>Galeoidea</taxon>
        <taxon>Orectolobiformes</taxon>
        <taxon>Hemiscylliidae</taxon>
        <taxon>Chiloscyllium</taxon>
    </lineage>
</organism>
<gene>
    <name evidence="2" type="ORF">chiPu_0032182</name>
</gene>
<name>A0A401TYY8_CHIPU</name>
<keyword evidence="1" id="KW-0812">Transmembrane</keyword>
<sequence>MMPSGEMRESGAIGVLGPPLFVATLLFYLITLTPFIDLSAANAGDPAADKSNTINQIVFLGLTASLWLTAISSPVRHLAVRPRGVLIATLLWFAFVSAISAHPDLALKRVVLATLTIVNAGIFLLLPRSERQFAGMLSMCCVGTLAFAYLGVALWPVHAIHQASEVREPMNAGLWRGHFAHKNVAAAA</sequence>
<feature type="transmembrane region" description="Helical" evidence="1">
    <location>
        <begin position="53"/>
        <end position="72"/>
    </location>
</feature>
<reference evidence="2 3" key="1">
    <citation type="journal article" date="2018" name="Nat. Ecol. Evol.">
        <title>Shark genomes provide insights into elasmobranch evolution and the origin of vertebrates.</title>
        <authorList>
            <person name="Hara Y"/>
            <person name="Yamaguchi K"/>
            <person name="Onimaru K"/>
            <person name="Kadota M"/>
            <person name="Koyanagi M"/>
            <person name="Keeley SD"/>
            <person name="Tatsumi K"/>
            <person name="Tanaka K"/>
            <person name="Motone F"/>
            <person name="Kageyama Y"/>
            <person name="Nozu R"/>
            <person name="Adachi N"/>
            <person name="Nishimura O"/>
            <person name="Nakagawa R"/>
            <person name="Tanegashima C"/>
            <person name="Kiyatake I"/>
            <person name="Matsumoto R"/>
            <person name="Murakumo K"/>
            <person name="Nishida K"/>
            <person name="Terakita A"/>
            <person name="Kuratani S"/>
            <person name="Sato K"/>
            <person name="Hyodo S Kuraku.S."/>
        </authorList>
    </citation>
    <scope>NUCLEOTIDE SEQUENCE [LARGE SCALE GENOMIC DNA]</scope>
</reference>